<evidence type="ECO:0000313" key="4">
    <source>
        <dbReference type="Proteomes" id="UP000569732"/>
    </source>
</evidence>
<dbReference type="AlphaFoldDB" id="A0A853HZR6"/>
<dbReference type="RefSeq" id="WP_180567877.1">
    <property type="nucleotide sequence ID" value="NZ_JACCKB010000008.1"/>
</dbReference>
<reference evidence="3 4" key="1">
    <citation type="submission" date="2020-07" db="EMBL/GenBank/DDBJ databases">
        <title>Endozoicomonas sp. nov., isolated from sediment.</title>
        <authorList>
            <person name="Gu T."/>
        </authorList>
    </citation>
    <scope>NUCLEOTIDE SEQUENCE [LARGE SCALE GENOMIC DNA]</scope>
    <source>
        <strain evidence="3 4">SM1973</strain>
    </source>
</reference>
<feature type="transmembrane region" description="Helical" evidence="1">
    <location>
        <begin position="116"/>
        <end position="140"/>
    </location>
</feature>
<keyword evidence="1" id="KW-0812">Transmembrane</keyword>
<evidence type="ECO:0000259" key="2">
    <source>
        <dbReference type="Pfam" id="PF12158"/>
    </source>
</evidence>
<keyword evidence="1" id="KW-1133">Transmembrane helix</keyword>
<accession>A0A853HZR6</accession>
<keyword evidence="1" id="KW-0472">Membrane</keyword>
<dbReference type="Proteomes" id="UP000569732">
    <property type="component" value="Unassembled WGS sequence"/>
</dbReference>
<dbReference type="Pfam" id="PF12158">
    <property type="entry name" value="DUF3592"/>
    <property type="match status" value="1"/>
</dbReference>
<feature type="transmembrane region" description="Helical" evidence="1">
    <location>
        <begin position="7"/>
        <end position="28"/>
    </location>
</feature>
<evidence type="ECO:0000313" key="3">
    <source>
        <dbReference type="EMBL" id="NYZ65849.1"/>
    </source>
</evidence>
<sequence length="146" mass="16427">MTINFEKVLGIVLTIVGLVCVAGCFYVYQYSTWLYFSGKKTMGIVVDYDKLNRGHRYEESDIYYPIIEYTTNRGVAIKAINKTGSSETPYRVGSKVEIYYAPYNPQEVVIYSFIDLFLPIIGLAIGAFLGGGFGLLYLLARDKPSK</sequence>
<dbReference type="InterPro" id="IPR021994">
    <property type="entry name" value="DUF3592"/>
</dbReference>
<evidence type="ECO:0000256" key="1">
    <source>
        <dbReference type="SAM" id="Phobius"/>
    </source>
</evidence>
<name>A0A853HZR6_9GAMM</name>
<comment type="caution">
    <text evidence="3">The sequence shown here is derived from an EMBL/GenBank/DDBJ whole genome shotgun (WGS) entry which is preliminary data.</text>
</comment>
<gene>
    <name evidence="3" type="ORF">H0A36_07465</name>
</gene>
<dbReference type="EMBL" id="JACCKB010000008">
    <property type="protein sequence ID" value="NYZ65849.1"/>
    <property type="molecule type" value="Genomic_DNA"/>
</dbReference>
<organism evidence="3 4">
    <name type="scientific">Spartinivicinus marinus</name>
    <dbReference type="NCBI Taxonomy" id="2994442"/>
    <lineage>
        <taxon>Bacteria</taxon>
        <taxon>Pseudomonadati</taxon>
        <taxon>Pseudomonadota</taxon>
        <taxon>Gammaproteobacteria</taxon>
        <taxon>Oceanospirillales</taxon>
        <taxon>Zooshikellaceae</taxon>
        <taxon>Spartinivicinus</taxon>
    </lineage>
</organism>
<feature type="domain" description="DUF3592" evidence="2">
    <location>
        <begin position="42"/>
        <end position="114"/>
    </location>
</feature>
<keyword evidence="4" id="KW-1185">Reference proteome</keyword>
<protein>
    <submittedName>
        <fullName evidence="3">DUF3592 domain-containing protein</fullName>
    </submittedName>
</protein>
<proteinExistence type="predicted"/>